<organism evidence="1">
    <name type="scientific">Woronichinia naegeliana WA131</name>
    <dbReference type="NCBI Taxonomy" id="2824559"/>
    <lineage>
        <taxon>Bacteria</taxon>
        <taxon>Bacillati</taxon>
        <taxon>Cyanobacteriota</taxon>
        <taxon>Cyanophyceae</taxon>
        <taxon>Synechococcales</taxon>
        <taxon>Coelosphaeriaceae</taxon>
        <taxon>Woronichinia</taxon>
    </lineage>
</organism>
<dbReference type="AlphaFoldDB" id="A0A977PY03"/>
<reference evidence="1" key="1">
    <citation type="submission" date="2021-04" db="EMBL/GenBank/DDBJ databases">
        <title>Genome sequence of Woronichinia naegeliana from Washington state freshwater lake bloom.</title>
        <authorList>
            <person name="Dreher T.W."/>
        </authorList>
    </citation>
    <scope>NUCLEOTIDE SEQUENCE</scope>
    <source>
        <strain evidence="1">WA131</strain>
    </source>
</reference>
<dbReference type="KEGG" id="wna:KA717_12550"/>
<proteinExistence type="predicted"/>
<evidence type="ECO:0000313" key="1">
    <source>
        <dbReference type="EMBL" id="UXE63384.1"/>
    </source>
</evidence>
<name>A0A977PY03_9CYAN</name>
<dbReference type="EMBL" id="CP073041">
    <property type="protein sequence ID" value="UXE63384.1"/>
    <property type="molecule type" value="Genomic_DNA"/>
</dbReference>
<sequence>MAASFDLSFNYTIKYVQSDVLYFGLNLLLGSREFPLRFAGSTTGGGQDISPKSTRTFNFAATKQRITFTNTNIFDSSGVDEITREMLFSDPSNSDQWTFRMGSVALKQVIEFNPQSGNLNDFFNDQFIEISDASLTATITGDPPFQLVTKPSTVKLGKQHGETLLFSWKI</sequence>
<accession>A0A977PY03</accession>
<gene>
    <name evidence="1" type="ORF">KA717_12550</name>
</gene>
<dbReference type="Proteomes" id="UP001065613">
    <property type="component" value="Chromosome"/>
</dbReference>
<protein>
    <submittedName>
        <fullName evidence="1">Uncharacterized protein</fullName>
    </submittedName>
</protein>